<dbReference type="PANTHER" id="PTHR34251">
    <property type="entry name" value="LEUCINE-, GLUTAMATE- AND LYSINE-RICH PROTEIN 1"/>
    <property type="match status" value="1"/>
</dbReference>
<protein>
    <submittedName>
        <fullName evidence="3">Uncharacterized protein</fullName>
    </submittedName>
</protein>
<proteinExistence type="predicted"/>
<accession>A0AAW1R193</accession>
<feature type="compositionally biased region" description="Low complexity" evidence="2">
    <location>
        <begin position="1150"/>
        <end position="1166"/>
    </location>
</feature>
<feature type="compositionally biased region" description="Basic residues" evidence="2">
    <location>
        <begin position="730"/>
        <end position="739"/>
    </location>
</feature>
<name>A0AAW1R193_9CHLO</name>
<reference evidence="3 4" key="1">
    <citation type="journal article" date="2024" name="Nat. Commun.">
        <title>Phylogenomics reveals the evolutionary origins of lichenization in chlorophyte algae.</title>
        <authorList>
            <person name="Puginier C."/>
            <person name="Libourel C."/>
            <person name="Otte J."/>
            <person name="Skaloud P."/>
            <person name="Haon M."/>
            <person name="Grisel S."/>
            <person name="Petersen M."/>
            <person name="Berrin J.G."/>
            <person name="Delaux P.M."/>
            <person name="Dal Grande F."/>
            <person name="Keller J."/>
        </authorList>
    </citation>
    <scope>NUCLEOTIDE SEQUENCE [LARGE SCALE GENOMIC DNA]</scope>
    <source>
        <strain evidence="3 4">SAG 2145</strain>
    </source>
</reference>
<feature type="region of interest" description="Disordered" evidence="2">
    <location>
        <begin position="324"/>
        <end position="382"/>
    </location>
</feature>
<dbReference type="Gene3D" id="1.20.5.340">
    <property type="match status" value="1"/>
</dbReference>
<comment type="caution">
    <text evidence="3">The sequence shown here is derived from an EMBL/GenBank/DDBJ whole genome shotgun (WGS) entry which is preliminary data.</text>
</comment>
<feature type="region of interest" description="Disordered" evidence="2">
    <location>
        <begin position="1"/>
        <end position="162"/>
    </location>
</feature>
<feature type="region of interest" description="Disordered" evidence="2">
    <location>
        <begin position="1218"/>
        <end position="1250"/>
    </location>
</feature>
<feature type="compositionally biased region" description="Low complexity" evidence="2">
    <location>
        <begin position="83"/>
        <end position="94"/>
    </location>
</feature>
<evidence type="ECO:0000256" key="1">
    <source>
        <dbReference type="SAM" id="Coils"/>
    </source>
</evidence>
<feature type="compositionally biased region" description="Polar residues" evidence="2">
    <location>
        <begin position="35"/>
        <end position="61"/>
    </location>
</feature>
<dbReference type="EMBL" id="JALJOS010000018">
    <property type="protein sequence ID" value="KAK9827506.1"/>
    <property type="molecule type" value="Genomic_DNA"/>
</dbReference>
<feature type="coiled-coil region" evidence="1">
    <location>
        <begin position="1510"/>
        <end position="1541"/>
    </location>
</feature>
<evidence type="ECO:0000256" key="2">
    <source>
        <dbReference type="SAM" id="MobiDB-lite"/>
    </source>
</evidence>
<evidence type="ECO:0000313" key="3">
    <source>
        <dbReference type="EMBL" id="KAK9827506.1"/>
    </source>
</evidence>
<feature type="compositionally biased region" description="Low complexity" evidence="2">
    <location>
        <begin position="559"/>
        <end position="576"/>
    </location>
</feature>
<feature type="compositionally biased region" description="Polar residues" evidence="2">
    <location>
        <begin position="717"/>
        <end position="729"/>
    </location>
</feature>
<feature type="region of interest" description="Disordered" evidence="2">
    <location>
        <begin position="717"/>
        <end position="754"/>
    </location>
</feature>
<keyword evidence="4" id="KW-1185">Reference proteome</keyword>
<feature type="compositionally biased region" description="Basic and acidic residues" evidence="2">
    <location>
        <begin position="241"/>
        <end position="259"/>
    </location>
</feature>
<evidence type="ECO:0000313" key="4">
    <source>
        <dbReference type="Proteomes" id="UP001438707"/>
    </source>
</evidence>
<gene>
    <name evidence="3" type="ORF">WJX74_006378</name>
</gene>
<sequence length="1569" mass="170448">MQDFRISAVHQPHSPIPAKVDDTGSDSRPLKSPTPGLTPQPFSERQLNNLSSSWGTCNNADQAALQRDTAADQHHEDGLQPGSSTDKQSSNSSSRNPGNKHNGGGEVQSRRQLPTTAELEQRLVQVSSRLAGRTTPRAHPPSRLQLPSSSQESHSEALAAISRLDSAHDTRLIPRQRLQLPSGSQASHGEAAAASPRLSRAHETGLTPRQRLSQQSEGANGLVPLGWEANRALAKQGVETQQERSAKGSDQGQGRDGKDQPCMVLGAHTPTSHPHGLNSAGKPRRSHIGAPKSKAAIPRPAAVHVEDEDEAAMSPLQQALKKLRQMKISQDSAASARSSAANSQQGPTPQPTRFGPMALNFGSQPADDGSRPLSPGFRSQHPAASIDELDARLSAVRESNHRALNSMRQTNIAGAPSSRGANAAGTAPTAAQQTPLNHSPPGQWMSNPLAEEGRAQGGAGNAPQAATIMPRTGAHQKDTSRLQVPNPCNQTAQSRSIFQPVMQSFASPSKMMHLTAHISAKGASDAISPRMSCQQKTQHFTPDFQSQAHNSSPSRIPQRPTGQRAPAGAGQQQTPGFHSQVLRKNDSPSRIPLRPARQAATAAADSQQITGYQRFMDDSFSEARQTSLQQRVSKQANPGPWSQRGHGDDSPSSKVRLTSRLSLSIGSSTAESPQTPLGGVRSVVRSQAAVSSSQDTAGSEQNLPSFAWAPNVIQANEGQGNSIATNSRPSKLRPVRAPRRASPFQSPADAASPADGLLMKVRGWKTPDAPPIQSGLAADDGTHQDLLSSKRKLSALAESPRNTPDSLEALHRSAGAMRKLQAELKRAAAASPWAVKDQPPASSSMALVPVNAPLPAVSVTSAANQGIEEDSWREADHWRQCCTATQTELAGQTVHLRELQTSLLQAQMLSEKWQERAAQRASLAQNNADLHGRLDRAQSRNHEQQETIEHLQAEVRAGGRRFQEMANLTAAKQSAVEEQAAHMTTTMQRLQTAIATKDTLIAELQTRLVGREEAGEAVRASQEAHRESLLQECAALRLQTGEGAVREMQLRAELETARVQLQASAALRSSGAQELERRLCNAEDRLIQAHAEAASLRQQHQEIAEAADSASRCAAQTDALLVSERQTCEELRTHLTQASEQAHRADELEQQLSEAQQSLQQQQSAAEEQEGLIQSTLSELQILQASAAELREARGLTEAELKRERDHRAALQQELDALKRGLGRGPASVRPSRPHPAANTSPSSPPRDETRLALQQTEEMVQRLSGEVSKAHEARATLQADLTASQQQLLELRSASQLHLQEVENHLRAELNAAHSEANALQAQLNQHVAASQAAKAAAAAELTSTQERLQQAQSQVEQLQQQVWAANNTIAEHKAEISELRARISSLQKELQQAQSEQVSAMESRAEQRIAELQGSLATRTAERDDALRLMEQERRQIDHLEHQLLFQADEEDAMESRRLREALAESQAKEAAMEAQEVNLRQQLCSAQSQTRLLHELQQKLCEDGAQLQELERDKAELEEQLDEKLEAEQRLQQQLQEKFESERCLQQQLSDLQQATHDPESWLTPL</sequence>
<feature type="compositionally biased region" description="Polar residues" evidence="2">
    <location>
        <begin position="402"/>
        <end position="412"/>
    </location>
</feature>
<feature type="compositionally biased region" description="Low complexity" evidence="2">
    <location>
        <begin position="332"/>
        <end position="343"/>
    </location>
</feature>
<organism evidence="3 4">
    <name type="scientific">Apatococcus lobatus</name>
    <dbReference type="NCBI Taxonomy" id="904363"/>
    <lineage>
        <taxon>Eukaryota</taxon>
        <taxon>Viridiplantae</taxon>
        <taxon>Chlorophyta</taxon>
        <taxon>core chlorophytes</taxon>
        <taxon>Trebouxiophyceae</taxon>
        <taxon>Chlorellales</taxon>
        <taxon>Chlorellaceae</taxon>
        <taxon>Apatococcus</taxon>
    </lineage>
</organism>
<dbReference type="Proteomes" id="UP001438707">
    <property type="component" value="Unassembled WGS sequence"/>
</dbReference>
<feature type="region of interest" description="Disordered" evidence="2">
    <location>
        <begin position="622"/>
        <end position="656"/>
    </location>
</feature>
<feature type="compositionally biased region" description="Low complexity" evidence="2">
    <location>
        <begin position="141"/>
        <end position="152"/>
    </location>
</feature>
<feature type="compositionally biased region" description="Polar residues" evidence="2">
    <location>
        <begin position="531"/>
        <end position="555"/>
    </location>
</feature>
<feature type="compositionally biased region" description="Polar residues" evidence="2">
    <location>
        <begin position="622"/>
        <end position="636"/>
    </location>
</feature>
<dbReference type="PANTHER" id="PTHR34251:SF1">
    <property type="entry name" value="LEUCINE, GLUTAMATE AND LYSINE RICH 1"/>
    <property type="match status" value="1"/>
</dbReference>
<dbReference type="InterPro" id="IPR038799">
    <property type="entry name" value="LEKR1"/>
</dbReference>
<feature type="coiled-coil region" evidence="1">
    <location>
        <begin position="1304"/>
        <end position="1485"/>
    </location>
</feature>
<feature type="region of interest" description="Disordered" evidence="2">
    <location>
        <begin position="402"/>
        <end position="447"/>
    </location>
</feature>
<feature type="region of interest" description="Disordered" evidence="2">
    <location>
        <begin position="1138"/>
        <end position="1167"/>
    </location>
</feature>
<feature type="compositionally biased region" description="Basic and acidic residues" evidence="2">
    <location>
        <begin position="69"/>
        <end position="78"/>
    </location>
</feature>
<feature type="compositionally biased region" description="Low complexity" evidence="2">
    <location>
        <begin position="420"/>
        <end position="435"/>
    </location>
</feature>
<feature type="region of interest" description="Disordered" evidence="2">
    <location>
        <begin position="177"/>
        <end position="217"/>
    </location>
</feature>
<feature type="region of interest" description="Disordered" evidence="2">
    <location>
        <begin position="235"/>
        <end position="310"/>
    </location>
</feature>
<feature type="region of interest" description="Disordered" evidence="2">
    <location>
        <begin position="522"/>
        <end position="609"/>
    </location>
</feature>
<keyword evidence="1" id="KW-0175">Coiled coil</keyword>